<feature type="domain" description="Peptidase S9 prolyl oligopeptidase catalytic" evidence="1">
    <location>
        <begin position="435"/>
        <end position="640"/>
    </location>
</feature>
<reference evidence="2 3" key="1">
    <citation type="submission" date="2016-12" db="EMBL/GenBank/DDBJ databases">
        <title>The draft genome sequence of Actinophytocola xinjiangensis.</title>
        <authorList>
            <person name="Wang W."/>
            <person name="Yuan L."/>
        </authorList>
    </citation>
    <scope>NUCLEOTIDE SEQUENCE [LARGE SCALE GENOMIC DNA]</scope>
    <source>
        <strain evidence="2 3">CGMCC 4.4663</strain>
    </source>
</reference>
<dbReference type="Proteomes" id="UP000185696">
    <property type="component" value="Unassembled WGS sequence"/>
</dbReference>
<dbReference type="GO" id="GO:0008236">
    <property type="term" value="F:serine-type peptidase activity"/>
    <property type="evidence" value="ECO:0007669"/>
    <property type="project" value="InterPro"/>
</dbReference>
<dbReference type="PANTHER" id="PTHR43056:SF5">
    <property type="entry name" value="PEPTIDASE S9 PROLYL OLIGOPEPTIDASE CATALYTIC DOMAIN-CONTAINING PROTEIN"/>
    <property type="match status" value="1"/>
</dbReference>
<evidence type="ECO:0000313" key="2">
    <source>
        <dbReference type="EMBL" id="OLF10455.1"/>
    </source>
</evidence>
<dbReference type="GO" id="GO:0006508">
    <property type="term" value="P:proteolysis"/>
    <property type="evidence" value="ECO:0007669"/>
    <property type="project" value="InterPro"/>
</dbReference>
<sequence length="653" mass="69710">MVKIAHFGSWESPLSAEAVAAAGGEPRWIGAHRGRVWWAESRPGEGGRLALVREGPDGPVEVLAAPWNVRNRVHEYGGRPWVVIDTPGGTPGGEVLVFTHWADQRLYRLAVDGPDGPGEPTPLTAEPDREHGWRYADLAPGPEGTVLCVRETVTGDGPTDISRDLVTVDVTSGAVTVLGGGGHHFLACPRLSPDGARLAWIGWDHPAMPWDGTELCVAPLTDLDSYAVLAGGERQSVCQVSWESPESLLALNDPDGWWNLFRIGLDGTATNLAPCAQELGGPLWTLGQRWFTPLGGGRHAILRSGRLAVLDEHTATVTDVDTDLSWWSADLVVVDPDGPVLAAGAATPTRDVTVNRVDLATGATTRVSAEPVAPADPAYLPEPTLRRFAGQDGRSVPAWVYPPRNPDYAAPEGTAPPYLVYVHGGPTGQVRPTLNLDTAFFTSRGFGVVAVDYGGSAGYGRAFRESLNERWGVVDVQDCASVATALAREGSAEGTRLAIRGGSAGGWTSAASMTMVDTYRCGTIMYPILDMLAFVGETHDFESRYLDSLVGTLPEHEARYVERSPINRIDQLAGPVLLLQGLEDQVCTPAQANRFVASLDGSGVPHAYLTFAGEQHGFRKAETVRAALEAELSFYGQVFGFAPPGVPVLDLRS</sequence>
<proteinExistence type="predicted"/>
<dbReference type="SUPFAM" id="SSF82171">
    <property type="entry name" value="DPP6 N-terminal domain-like"/>
    <property type="match status" value="1"/>
</dbReference>
<organism evidence="2 3">
    <name type="scientific">Actinophytocola xinjiangensis</name>
    <dbReference type="NCBI Taxonomy" id="485602"/>
    <lineage>
        <taxon>Bacteria</taxon>
        <taxon>Bacillati</taxon>
        <taxon>Actinomycetota</taxon>
        <taxon>Actinomycetes</taxon>
        <taxon>Pseudonocardiales</taxon>
        <taxon>Pseudonocardiaceae</taxon>
    </lineage>
</organism>
<dbReference type="InterPro" id="IPR011042">
    <property type="entry name" value="6-blade_b-propeller_TolB-like"/>
</dbReference>
<dbReference type="EMBL" id="MSIF01000006">
    <property type="protein sequence ID" value="OLF10455.1"/>
    <property type="molecule type" value="Genomic_DNA"/>
</dbReference>
<dbReference type="Pfam" id="PF00326">
    <property type="entry name" value="Peptidase_S9"/>
    <property type="match status" value="1"/>
</dbReference>
<accession>A0A7Z0WLS7</accession>
<dbReference type="InterPro" id="IPR001375">
    <property type="entry name" value="Peptidase_S9_cat"/>
</dbReference>
<dbReference type="Gene3D" id="2.120.10.30">
    <property type="entry name" value="TolB, C-terminal domain"/>
    <property type="match status" value="1"/>
</dbReference>
<dbReference type="InterPro" id="IPR050585">
    <property type="entry name" value="Xaa-Pro_dipeptidyl-ppase/CocE"/>
</dbReference>
<dbReference type="Gene3D" id="3.40.50.1820">
    <property type="entry name" value="alpha/beta hydrolase"/>
    <property type="match status" value="1"/>
</dbReference>
<keyword evidence="2" id="KW-0378">Hydrolase</keyword>
<evidence type="ECO:0000313" key="3">
    <source>
        <dbReference type="Proteomes" id="UP000185696"/>
    </source>
</evidence>
<dbReference type="OrthoDB" id="128799at2"/>
<comment type="caution">
    <text evidence="2">The sequence shown here is derived from an EMBL/GenBank/DDBJ whole genome shotgun (WGS) entry which is preliminary data.</text>
</comment>
<keyword evidence="3" id="KW-1185">Reference proteome</keyword>
<evidence type="ECO:0000259" key="1">
    <source>
        <dbReference type="Pfam" id="PF00326"/>
    </source>
</evidence>
<dbReference type="InterPro" id="IPR029058">
    <property type="entry name" value="AB_hydrolase_fold"/>
</dbReference>
<protein>
    <submittedName>
        <fullName evidence="2">Acyl-peptide hydrolase</fullName>
    </submittedName>
</protein>
<dbReference type="PANTHER" id="PTHR43056">
    <property type="entry name" value="PEPTIDASE S9 PROLYL OLIGOPEPTIDASE"/>
    <property type="match status" value="1"/>
</dbReference>
<gene>
    <name evidence="2" type="ORF">BLA60_14705</name>
</gene>
<dbReference type="SUPFAM" id="SSF53474">
    <property type="entry name" value="alpha/beta-Hydrolases"/>
    <property type="match status" value="1"/>
</dbReference>
<dbReference type="RefSeq" id="WP_075133443.1">
    <property type="nucleotide sequence ID" value="NZ_MSIF01000006.1"/>
</dbReference>
<dbReference type="AlphaFoldDB" id="A0A7Z0WLS7"/>
<name>A0A7Z0WLS7_9PSEU</name>